<dbReference type="AlphaFoldDB" id="A0A3R9FMJ0"/>
<dbReference type="OrthoDB" id="9795622at2"/>
<dbReference type="Gene3D" id="3.20.20.190">
    <property type="entry name" value="Phosphatidylinositol (PI) phosphodiesterase"/>
    <property type="match status" value="1"/>
</dbReference>
<dbReference type="Pfam" id="PF03009">
    <property type="entry name" value="GDPD"/>
    <property type="match status" value="1"/>
</dbReference>
<organism evidence="2 3">
    <name type="scientific">Vibrio pectenicida</name>
    <dbReference type="NCBI Taxonomy" id="62763"/>
    <lineage>
        <taxon>Bacteria</taxon>
        <taxon>Pseudomonadati</taxon>
        <taxon>Pseudomonadota</taxon>
        <taxon>Gammaproteobacteria</taxon>
        <taxon>Vibrionales</taxon>
        <taxon>Vibrionaceae</taxon>
        <taxon>Vibrio</taxon>
    </lineage>
</organism>
<gene>
    <name evidence="2" type="ORF">EJA03_08655</name>
</gene>
<dbReference type="PANTHER" id="PTHR46211:SF1">
    <property type="entry name" value="GLYCEROPHOSPHODIESTER PHOSPHODIESTERASE, CYTOPLASMIC"/>
    <property type="match status" value="1"/>
</dbReference>
<feature type="domain" description="GP-PDE" evidence="1">
    <location>
        <begin position="1"/>
        <end position="235"/>
    </location>
</feature>
<dbReference type="PANTHER" id="PTHR46211">
    <property type="entry name" value="GLYCEROPHOSPHORYL DIESTER PHOSPHODIESTERASE"/>
    <property type="match status" value="1"/>
</dbReference>
<comment type="caution">
    <text evidence="2">The sequence shown here is derived from an EMBL/GenBank/DDBJ whole genome shotgun (WGS) entry which is preliminary data.</text>
</comment>
<name>A0A3R9FMJ0_9VIBR</name>
<protein>
    <submittedName>
        <fullName evidence="2">Glycerophosphoryl diester phosphodiesterase</fullName>
    </submittedName>
</protein>
<evidence type="ECO:0000259" key="1">
    <source>
        <dbReference type="PROSITE" id="PS51704"/>
    </source>
</evidence>
<dbReference type="InterPro" id="IPR030395">
    <property type="entry name" value="GP_PDE_dom"/>
</dbReference>
<dbReference type="EMBL" id="RSFA01000030">
    <property type="protein sequence ID" value="RSD31480.1"/>
    <property type="molecule type" value="Genomic_DNA"/>
</dbReference>
<dbReference type="GO" id="GO:0008081">
    <property type="term" value="F:phosphoric diester hydrolase activity"/>
    <property type="evidence" value="ECO:0007669"/>
    <property type="project" value="InterPro"/>
</dbReference>
<accession>A0A3R9FMJ0</accession>
<dbReference type="SUPFAM" id="SSF51695">
    <property type="entry name" value="PLC-like phosphodiesterases"/>
    <property type="match status" value="1"/>
</dbReference>
<dbReference type="GO" id="GO:0006629">
    <property type="term" value="P:lipid metabolic process"/>
    <property type="evidence" value="ECO:0007669"/>
    <property type="project" value="InterPro"/>
</dbReference>
<sequence length="235" mass="26628">MKIIGHRGAAGNYPENTRVSIEAAAKLGVEWVEVDVQPTKDNILVICHDHTIDRCSNGSGRIDEKTLEELRQFNFAAKFCDKTYTQSIMTLSELLSLASDLNLKLNLELKVDQHDKTHVAQLLKRDLQSSQLSCQSILLSSFDHDTLLELHAVLPNYRIAVLTEKLSPKDTQLLQTISAFGCNLNYKFASQRDVSLLQKQGFQVWCYTVNQPSDIQHLDYLDGIFSDFPARFLEQ</sequence>
<evidence type="ECO:0000313" key="3">
    <source>
        <dbReference type="Proteomes" id="UP000269041"/>
    </source>
</evidence>
<reference evidence="2 3" key="1">
    <citation type="submission" date="2018-12" db="EMBL/GenBank/DDBJ databases">
        <title>Genomic taxonomy of the Vibrionaceae family.</title>
        <authorList>
            <person name="Gomez-Gil B."/>
            <person name="Enciso-Ibarra K."/>
        </authorList>
    </citation>
    <scope>NUCLEOTIDE SEQUENCE [LARGE SCALE GENOMIC DNA]</scope>
    <source>
        <strain evidence="2 3">CAIM 594</strain>
    </source>
</reference>
<keyword evidence="3" id="KW-1185">Reference proteome</keyword>
<evidence type="ECO:0000313" key="2">
    <source>
        <dbReference type="EMBL" id="RSD31480.1"/>
    </source>
</evidence>
<dbReference type="RefSeq" id="WP_125320836.1">
    <property type="nucleotide sequence ID" value="NZ_AP024889.1"/>
</dbReference>
<dbReference type="Proteomes" id="UP000269041">
    <property type="component" value="Unassembled WGS sequence"/>
</dbReference>
<dbReference type="InterPro" id="IPR017946">
    <property type="entry name" value="PLC-like_Pdiesterase_TIM-brl"/>
</dbReference>
<proteinExistence type="predicted"/>
<dbReference type="PROSITE" id="PS51704">
    <property type="entry name" value="GP_PDE"/>
    <property type="match status" value="1"/>
</dbReference>